<accession>A0A7W5G9B8</accession>
<evidence type="ECO:0000256" key="1">
    <source>
        <dbReference type="SAM" id="MobiDB-lite"/>
    </source>
</evidence>
<evidence type="ECO:0008006" key="5">
    <source>
        <dbReference type="Google" id="ProtNLM"/>
    </source>
</evidence>
<dbReference type="AlphaFoldDB" id="A0A7W5G9B8"/>
<evidence type="ECO:0000313" key="4">
    <source>
        <dbReference type="Proteomes" id="UP000518605"/>
    </source>
</evidence>
<organism evidence="3 4">
    <name type="scientific">Paenibacillus endophyticus</name>
    <dbReference type="NCBI Taxonomy" id="1294268"/>
    <lineage>
        <taxon>Bacteria</taxon>
        <taxon>Bacillati</taxon>
        <taxon>Bacillota</taxon>
        <taxon>Bacilli</taxon>
        <taxon>Bacillales</taxon>
        <taxon>Paenibacillaceae</taxon>
        <taxon>Paenibacillus</taxon>
    </lineage>
</organism>
<dbReference type="Proteomes" id="UP000518605">
    <property type="component" value="Unassembled WGS sequence"/>
</dbReference>
<sequence length="195" mass="20698">MIIKKRSIIVGIAAIIIAVSVFTAPRSALACSCVEPGSVQETMKRSDTVFEGTAISVKSITSDIFRSSGSRIKASFQVNEVWKGHVAPHIEVLTAGSEESCGYSFKEGERYLVYARATGSSLEASLCSGTLLHHEAEEHIALLGSGSLPPHPSSEAQQQNDTSPRSIVIASIAAVLAAAIVFALARSRKRLKSKT</sequence>
<feature type="transmembrane region" description="Helical" evidence="2">
    <location>
        <begin position="167"/>
        <end position="185"/>
    </location>
</feature>
<gene>
    <name evidence="3" type="ORF">FHS16_002020</name>
</gene>
<feature type="region of interest" description="Disordered" evidence="1">
    <location>
        <begin position="143"/>
        <end position="162"/>
    </location>
</feature>
<evidence type="ECO:0000256" key="2">
    <source>
        <dbReference type="SAM" id="Phobius"/>
    </source>
</evidence>
<name>A0A7W5G9B8_9BACL</name>
<keyword evidence="2" id="KW-1133">Transmembrane helix</keyword>
<dbReference type="Gene3D" id="2.40.50.120">
    <property type="match status" value="1"/>
</dbReference>
<keyword evidence="2" id="KW-0812">Transmembrane</keyword>
<keyword evidence="4" id="KW-1185">Reference proteome</keyword>
<comment type="caution">
    <text evidence="3">The sequence shown here is derived from an EMBL/GenBank/DDBJ whole genome shotgun (WGS) entry which is preliminary data.</text>
</comment>
<proteinExistence type="predicted"/>
<reference evidence="3 4" key="1">
    <citation type="submission" date="2020-08" db="EMBL/GenBank/DDBJ databases">
        <title>Genomic Encyclopedia of Type Strains, Phase III (KMG-III): the genomes of soil and plant-associated and newly described type strains.</title>
        <authorList>
            <person name="Whitman W."/>
        </authorList>
    </citation>
    <scope>NUCLEOTIDE SEQUENCE [LARGE SCALE GENOMIC DNA]</scope>
    <source>
        <strain evidence="3 4">CECT 8234</strain>
    </source>
</reference>
<dbReference type="RefSeq" id="WP_183561500.1">
    <property type="nucleotide sequence ID" value="NZ_CBCSLB010000003.1"/>
</dbReference>
<evidence type="ECO:0000313" key="3">
    <source>
        <dbReference type="EMBL" id="MBB3151974.1"/>
    </source>
</evidence>
<protein>
    <recommendedName>
        <fullName evidence="5">Tissue inhibitor of metalloproteinase</fullName>
    </recommendedName>
</protein>
<keyword evidence="2" id="KW-0472">Membrane</keyword>
<dbReference type="SUPFAM" id="SSF50242">
    <property type="entry name" value="TIMP-like"/>
    <property type="match status" value="1"/>
</dbReference>
<dbReference type="EMBL" id="JACHXW010000005">
    <property type="protein sequence ID" value="MBB3151974.1"/>
    <property type="molecule type" value="Genomic_DNA"/>
</dbReference>
<dbReference type="InterPro" id="IPR008993">
    <property type="entry name" value="TIMP-like_OB-fold"/>
</dbReference>